<gene>
    <name evidence="7" type="ORF">ACFFSY_20870</name>
</gene>
<name>A0ABV5KUX7_9BACL</name>
<proteinExistence type="predicted"/>
<evidence type="ECO:0000256" key="2">
    <source>
        <dbReference type="ARBA" id="ARBA00022553"/>
    </source>
</evidence>
<reference evidence="7 8" key="1">
    <citation type="submission" date="2024-09" db="EMBL/GenBank/DDBJ databases">
        <authorList>
            <person name="Sun Q."/>
            <person name="Mori K."/>
        </authorList>
    </citation>
    <scope>NUCLEOTIDE SEQUENCE [LARGE SCALE GENOMIC DNA]</scope>
    <source>
        <strain evidence="7 8">TISTR 2452</strain>
    </source>
</reference>
<evidence type="ECO:0000259" key="6">
    <source>
        <dbReference type="PROSITE" id="PS52004"/>
    </source>
</evidence>
<dbReference type="Pfam" id="PF02801">
    <property type="entry name" value="Ketoacyl-synt_C"/>
    <property type="match status" value="1"/>
</dbReference>
<dbReference type="SUPFAM" id="SSF47336">
    <property type="entry name" value="ACP-like"/>
    <property type="match status" value="1"/>
</dbReference>
<dbReference type="InterPro" id="IPR020806">
    <property type="entry name" value="PKS_PP-bd"/>
</dbReference>
<accession>A0ABV5KUX7</accession>
<dbReference type="Pfam" id="PF08659">
    <property type="entry name" value="KR"/>
    <property type="match status" value="1"/>
</dbReference>
<dbReference type="CDD" id="cd00833">
    <property type="entry name" value="PKS"/>
    <property type="match status" value="1"/>
</dbReference>
<dbReference type="Gene3D" id="3.40.50.720">
    <property type="entry name" value="NAD(P)-binding Rossmann-like Domain"/>
    <property type="match status" value="1"/>
</dbReference>
<dbReference type="SMART" id="SM00822">
    <property type="entry name" value="PKS_KR"/>
    <property type="match status" value="1"/>
</dbReference>
<dbReference type="PANTHER" id="PTHR43775">
    <property type="entry name" value="FATTY ACID SYNTHASE"/>
    <property type="match status" value="1"/>
</dbReference>
<feature type="region of interest" description="Disordered" evidence="4">
    <location>
        <begin position="586"/>
        <end position="609"/>
    </location>
</feature>
<dbReference type="Pfam" id="PF21394">
    <property type="entry name" value="Beta-ketacyl_N"/>
    <property type="match status" value="1"/>
</dbReference>
<dbReference type="PROSITE" id="PS50075">
    <property type="entry name" value="CARRIER"/>
    <property type="match status" value="1"/>
</dbReference>
<dbReference type="SMART" id="SM00825">
    <property type="entry name" value="PKS_KS"/>
    <property type="match status" value="1"/>
</dbReference>
<dbReference type="PROSITE" id="PS52004">
    <property type="entry name" value="KS3_2"/>
    <property type="match status" value="1"/>
</dbReference>
<sequence length="1351" mass="147445">MDFQSLNLDRFELDLDTGIAFEERADDDIAIIGIALKLPLAETVEQFWDQLCAGTDAVRPLPPGRKMDIDRYFSFMGKHPDEVPYGEAAYVEDIDKFDYSFFKLSPKEASLMDPNQRVFLQTAWHALEDAGYGGTALAGSRTGVYLGYGSDADYKSMIHAVEPDSLSLAVAGNVRPIIASRLSYLLNLRGPSMVVDTTCSSSLVAVHLACAAIRGGECEIALAGGIQLHLLPVREAEVGIESSTARARTFDDAADGTGTGEGAAVIVLKSYAKAKEDRDAVYAVIRSSAVNHDGRSAGLTAPNAQAQEQVIVDAWERAGIDPRTIGYLEAHGTGTKLGDPIEVDGISRAFARYTDRRQFCGIGALKSGIGHLDSTAGIAGLIKAALSLRHRTLVPTLHVDRPNRNIPFADSPVYIVDRLTDWHDDGEKRRCGVSSFGISGTNCHVILEEAEDAGRSSEGGFLDATGLAAHGTWLGDGYVSARNDADHAHAVYTDSGDHAPLPRLFVLSANSESAFRKLIAHYLDFLERHSQVNLDDLCYTACVGRGHYVHRLAAVVGSAAELVQILQKAMDEVDEQQPVVAHERWATSKFSRGETDPAAAEDDRRPGTSSVELNETLERFLHSGKEDLISLAALAHAYVRGSDLDWNRLYRREKRNRIRLPLYPFDPHRCWLNIPAAPVASSTSDSEPSDGLFHKLEWERSKQSTRSATAVRPTHVLLFKDDRGASASLAALYRESATRVTEVEFGLSFERWSDRLYTVGQQESDYIELIRSLDSAGVDRIVHAGAFSNGTEASETIAAERRLARGLRSVFMLIKALAAVEWKTTLELTVVTDRAYDVTANQREIHPEYAALIGFCKAAIWEYPWLTVRCIDAEPYSDGAMCVWQELQSPAREFAVAYRSGVRYVQQLVPLQPSNGDEGTAPISNEGVYLITGGLGGIGLRIAMQLARQSAAGMKLALLSRSGLPPRADWPDTLDVHGGDERHKAMQVVMDLERHGATVNIVRADVADERQLEEAIRMLRQRHGRIAGVVHAAGVAEGNRIGDLDEGMLERVLAPKLRGALLLDRLTAQDEPDFFVLFSSAITLVGGVGSGPYTAANAYLDGYAARRARTGRRTLSIGWPSWLETGLSEGADIDEKKELLAVLRAEEGAQAFTQALAVPDPHIVVGRLNKQSELFALGSRLPFKLSDPYGETVEVRQRISKVASGSPKNARQHAQPFGEGPLSYQAVETAVSDAWRRVLGYEEPEVDANFFDIGGDSISIAKVHAHLETHFPSQLAMADLFTYPTIAKLSRYLTDSRDRAEPDGRKARVAPHASDTGFDDAILALFDQLEQGSLTVDDALNQFHALEVANG</sequence>
<evidence type="ECO:0000313" key="8">
    <source>
        <dbReference type="Proteomes" id="UP001589747"/>
    </source>
</evidence>
<dbReference type="InterPro" id="IPR016039">
    <property type="entry name" value="Thiolase-like"/>
</dbReference>
<dbReference type="InterPro" id="IPR013968">
    <property type="entry name" value="PKS_KR"/>
</dbReference>
<feature type="domain" description="Carrier" evidence="5">
    <location>
        <begin position="1222"/>
        <end position="1297"/>
    </location>
</feature>
<dbReference type="InterPro" id="IPR036291">
    <property type="entry name" value="NAD(P)-bd_dom_sf"/>
</dbReference>
<dbReference type="InterPro" id="IPR014031">
    <property type="entry name" value="Ketoacyl_synth_C"/>
</dbReference>
<keyword evidence="3" id="KW-0808">Transferase</keyword>
<evidence type="ECO:0000313" key="7">
    <source>
        <dbReference type="EMBL" id="MFB9328391.1"/>
    </source>
</evidence>
<dbReference type="Pfam" id="PF00550">
    <property type="entry name" value="PP-binding"/>
    <property type="match status" value="1"/>
</dbReference>
<dbReference type="InterPro" id="IPR014030">
    <property type="entry name" value="Ketoacyl_synth_N"/>
</dbReference>
<dbReference type="InterPro" id="IPR009081">
    <property type="entry name" value="PP-bd_ACP"/>
</dbReference>
<feature type="domain" description="Ketosynthase family 3 (KS3)" evidence="6">
    <location>
        <begin position="26"/>
        <end position="449"/>
    </location>
</feature>
<keyword evidence="8" id="KW-1185">Reference proteome</keyword>
<dbReference type="EMBL" id="JBHMDO010000033">
    <property type="protein sequence ID" value="MFB9328391.1"/>
    <property type="molecule type" value="Genomic_DNA"/>
</dbReference>
<dbReference type="InterPro" id="IPR036736">
    <property type="entry name" value="ACP-like_sf"/>
</dbReference>
<evidence type="ECO:0000256" key="3">
    <source>
        <dbReference type="ARBA" id="ARBA00022679"/>
    </source>
</evidence>
<evidence type="ECO:0000259" key="5">
    <source>
        <dbReference type="PROSITE" id="PS50075"/>
    </source>
</evidence>
<dbReference type="Pfam" id="PF16197">
    <property type="entry name" value="KAsynt_C_assoc"/>
    <property type="match status" value="1"/>
</dbReference>
<dbReference type="Pfam" id="PF00109">
    <property type="entry name" value="ketoacyl-synt"/>
    <property type="match status" value="1"/>
</dbReference>
<dbReference type="SUPFAM" id="SSF53901">
    <property type="entry name" value="Thiolase-like"/>
    <property type="match status" value="1"/>
</dbReference>
<dbReference type="SMART" id="SM00823">
    <property type="entry name" value="PKS_PP"/>
    <property type="match status" value="1"/>
</dbReference>
<evidence type="ECO:0000256" key="4">
    <source>
        <dbReference type="SAM" id="MobiDB-lite"/>
    </source>
</evidence>
<feature type="compositionally biased region" description="Basic and acidic residues" evidence="4">
    <location>
        <begin position="586"/>
        <end position="606"/>
    </location>
</feature>
<keyword evidence="2" id="KW-0597">Phosphoprotein</keyword>
<organism evidence="7 8">
    <name type="scientific">Paenibacillus aurantiacus</name>
    <dbReference type="NCBI Taxonomy" id="1936118"/>
    <lineage>
        <taxon>Bacteria</taxon>
        <taxon>Bacillati</taxon>
        <taxon>Bacillota</taxon>
        <taxon>Bacilli</taxon>
        <taxon>Bacillales</taxon>
        <taxon>Paenibacillaceae</taxon>
        <taxon>Paenibacillus</taxon>
    </lineage>
</organism>
<dbReference type="Pfam" id="PF22621">
    <property type="entry name" value="CurL-like_PKS_C"/>
    <property type="match status" value="1"/>
</dbReference>
<dbReference type="InterPro" id="IPR057326">
    <property type="entry name" value="KR_dom"/>
</dbReference>
<dbReference type="Gene3D" id="1.10.1200.10">
    <property type="entry name" value="ACP-like"/>
    <property type="match status" value="1"/>
</dbReference>
<dbReference type="PANTHER" id="PTHR43775:SF37">
    <property type="entry name" value="SI:DKEY-61P9.11"/>
    <property type="match status" value="1"/>
</dbReference>
<dbReference type="InterPro" id="IPR020841">
    <property type="entry name" value="PKS_Beta-ketoAc_synthase_dom"/>
</dbReference>
<dbReference type="SUPFAM" id="SSF51735">
    <property type="entry name" value="NAD(P)-binding Rossmann-fold domains"/>
    <property type="match status" value="2"/>
</dbReference>
<evidence type="ECO:0000256" key="1">
    <source>
        <dbReference type="ARBA" id="ARBA00022450"/>
    </source>
</evidence>
<comment type="caution">
    <text evidence="7">The sequence shown here is derived from an EMBL/GenBank/DDBJ whole genome shotgun (WGS) entry which is preliminary data.</text>
</comment>
<dbReference type="Gene3D" id="1.10.1240.100">
    <property type="match status" value="1"/>
</dbReference>
<dbReference type="InterPro" id="IPR032821">
    <property type="entry name" value="PKS_assoc"/>
</dbReference>
<keyword evidence="1" id="KW-0596">Phosphopantetheine</keyword>
<protein>
    <submittedName>
        <fullName evidence="7">SDR family NAD(P)-dependent oxidoreductase</fullName>
    </submittedName>
</protein>
<dbReference type="InterPro" id="IPR049490">
    <property type="entry name" value="C883_1060-like_KR_N"/>
</dbReference>
<dbReference type="CDD" id="cd08953">
    <property type="entry name" value="KR_2_SDR_x"/>
    <property type="match status" value="1"/>
</dbReference>
<dbReference type="Gene3D" id="3.40.47.10">
    <property type="match status" value="1"/>
</dbReference>
<dbReference type="RefSeq" id="WP_377497640.1">
    <property type="nucleotide sequence ID" value="NZ_JBHMDO010000033.1"/>
</dbReference>
<dbReference type="Proteomes" id="UP001589747">
    <property type="component" value="Unassembled WGS sequence"/>
</dbReference>
<dbReference type="InterPro" id="IPR050091">
    <property type="entry name" value="PKS_NRPS_Biosynth_Enz"/>
</dbReference>